<dbReference type="RefSeq" id="WP_120107066.1">
    <property type="nucleotide sequence ID" value="NZ_RAHJ01000011.1"/>
</dbReference>
<keyword evidence="17" id="KW-0597">Phosphoprotein</keyword>
<evidence type="ECO:0000313" key="19">
    <source>
        <dbReference type="EMBL" id="RJX69901.1"/>
    </source>
</evidence>
<comment type="similarity">
    <text evidence="17">Belongs to the APS kinase family.</text>
</comment>
<comment type="pathway">
    <text evidence="17">Sulfur metabolism; hydrogen sulfide biosynthesis; sulfite from sulfate: step 2/3.</text>
</comment>
<dbReference type="Pfam" id="PF03144">
    <property type="entry name" value="GTP_EFTU_D2"/>
    <property type="match status" value="1"/>
</dbReference>
<comment type="subunit">
    <text evidence="16">Heterodimer composed of CysD, the smaller subunit, and CysN.</text>
</comment>
<dbReference type="NCBIfam" id="TIGR00455">
    <property type="entry name" value="apsK"/>
    <property type="match status" value="1"/>
</dbReference>
<feature type="binding site" evidence="16">
    <location>
        <begin position="118"/>
        <end position="122"/>
    </location>
    <ligand>
        <name>GTP</name>
        <dbReference type="ChEBI" id="CHEBI:37565"/>
    </ligand>
</feature>
<evidence type="ECO:0000256" key="6">
    <source>
        <dbReference type="ARBA" id="ARBA00022458"/>
    </source>
</evidence>
<proteinExistence type="inferred from homology"/>
<evidence type="ECO:0000256" key="2">
    <source>
        <dbReference type="ARBA" id="ARBA00002357"/>
    </source>
</evidence>
<dbReference type="Gene3D" id="2.40.30.10">
    <property type="entry name" value="Translation factors"/>
    <property type="match status" value="2"/>
</dbReference>
<dbReference type="GO" id="GO:0004781">
    <property type="term" value="F:sulfate adenylyltransferase (ATP) activity"/>
    <property type="evidence" value="ECO:0007669"/>
    <property type="project" value="UniProtKB-UniRule"/>
</dbReference>
<evidence type="ECO:0000256" key="13">
    <source>
        <dbReference type="ARBA" id="ARBA00023268"/>
    </source>
</evidence>
<comment type="function">
    <text evidence="14">Proposed to provide activated sulfate for transfer to Nod factor. ATP sulfurylase may be the GTPase, regulating ATP sulfurylase activity.</text>
</comment>
<dbReference type="EC" id="2.7.1.25" evidence="17"/>
<evidence type="ECO:0000256" key="12">
    <source>
        <dbReference type="ARBA" id="ARBA00023134"/>
    </source>
</evidence>
<dbReference type="GO" id="GO:0003924">
    <property type="term" value="F:GTPase activity"/>
    <property type="evidence" value="ECO:0007669"/>
    <property type="project" value="InterPro"/>
</dbReference>
<dbReference type="InterPro" id="IPR011779">
    <property type="entry name" value="SO4_adenylTrfase_lsu"/>
</dbReference>
<evidence type="ECO:0000256" key="7">
    <source>
        <dbReference type="ARBA" id="ARBA00022679"/>
    </source>
</evidence>
<dbReference type="NCBIfam" id="NF003013">
    <property type="entry name" value="PRK03846.1"/>
    <property type="match status" value="1"/>
</dbReference>
<name>A0A419R4M6_9SPHN</name>
<evidence type="ECO:0000256" key="8">
    <source>
        <dbReference type="ARBA" id="ARBA00022695"/>
    </source>
</evidence>
<dbReference type="GO" id="GO:0005525">
    <property type="term" value="F:GTP binding"/>
    <property type="evidence" value="ECO:0007669"/>
    <property type="project" value="UniProtKB-UniRule"/>
</dbReference>
<dbReference type="SUPFAM" id="SSF50447">
    <property type="entry name" value="Translation proteins"/>
    <property type="match status" value="1"/>
</dbReference>
<dbReference type="NCBIfam" id="NF004035">
    <property type="entry name" value="PRK05506.1"/>
    <property type="match status" value="1"/>
</dbReference>
<comment type="function">
    <text evidence="2">APS kinase catalyzes the synthesis of activated sulfate.</text>
</comment>
<feature type="binding site" evidence="16">
    <location>
        <begin position="39"/>
        <end position="46"/>
    </location>
    <ligand>
        <name>GTP</name>
        <dbReference type="ChEBI" id="CHEBI:37565"/>
    </ligand>
</feature>
<dbReference type="Pfam" id="PF01583">
    <property type="entry name" value="APS_kinase"/>
    <property type="match status" value="1"/>
</dbReference>
<evidence type="ECO:0000256" key="9">
    <source>
        <dbReference type="ARBA" id="ARBA00022741"/>
    </source>
</evidence>
<dbReference type="InterPro" id="IPR050100">
    <property type="entry name" value="TRAFAC_GTPase_members"/>
</dbReference>
<dbReference type="PANTHER" id="PTHR23115">
    <property type="entry name" value="TRANSLATION FACTOR"/>
    <property type="match status" value="1"/>
</dbReference>
<comment type="similarity">
    <text evidence="3">In the C-terminal section; belongs to the APS kinase family.</text>
</comment>
<dbReference type="GO" id="GO:0005524">
    <property type="term" value="F:ATP binding"/>
    <property type="evidence" value="ECO:0007669"/>
    <property type="project" value="UniProtKB-UniRule"/>
</dbReference>
<keyword evidence="9 16" id="KW-0547">Nucleotide-binding</keyword>
<dbReference type="InterPro" id="IPR031157">
    <property type="entry name" value="G_TR_CS"/>
</dbReference>
<dbReference type="GO" id="GO:0000103">
    <property type="term" value="P:sulfate assimilation"/>
    <property type="evidence" value="ECO:0007669"/>
    <property type="project" value="UniProtKB-UniRule"/>
</dbReference>
<keyword evidence="20" id="KW-1185">Reference proteome</keyword>
<dbReference type="FunFam" id="3.40.50.300:FF:000119">
    <property type="entry name" value="Sulfate adenylyltransferase subunit 1"/>
    <property type="match status" value="1"/>
</dbReference>
<dbReference type="CDD" id="cd03695">
    <property type="entry name" value="CysN_NodQ_II"/>
    <property type="match status" value="1"/>
</dbReference>
<keyword evidence="8 16" id="KW-0548">Nucleotidyltransferase</keyword>
<comment type="catalytic activity">
    <reaction evidence="15 16">
        <text>sulfate + ATP + H(+) = adenosine 5'-phosphosulfate + diphosphate</text>
        <dbReference type="Rhea" id="RHEA:18133"/>
        <dbReference type="ChEBI" id="CHEBI:15378"/>
        <dbReference type="ChEBI" id="CHEBI:16189"/>
        <dbReference type="ChEBI" id="CHEBI:30616"/>
        <dbReference type="ChEBI" id="CHEBI:33019"/>
        <dbReference type="ChEBI" id="CHEBI:58243"/>
        <dbReference type="EC" id="2.7.7.4"/>
    </reaction>
</comment>
<keyword evidence="11 16" id="KW-0067">ATP-binding</keyword>
<dbReference type="InterPro" id="IPR044139">
    <property type="entry name" value="CysN_NoDQ_III"/>
</dbReference>
<dbReference type="InterPro" id="IPR004161">
    <property type="entry name" value="EFTu-like_2"/>
</dbReference>
<keyword evidence="6" id="KW-0536">Nodulation</keyword>
<dbReference type="EMBL" id="RAHJ01000011">
    <property type="protein sequence ID" value="RJX69901.1"/>
    <property type="molecule type" value="Genomic_DNA"/>
</dbReference>
<dbReference type="NCBIfam" id="NF003478">
    <property type="entry name" value="PRK05124.1"/>
    <property type="match status" value="1"/>
</dbReference>
<dbReference type="HAMAP" id="MF_00065">
    <property type="entry name" value="Adenylyl_sulf_kinase"/>
    <property type="match status" value="1"/>
</dbReference>
<evidence type="ECO:0000256" key="17">
    <source>
        <dbReference type="HAMAP-Rule" id="MF_00065"/>
    </source>
</evidence>
<comment type="similarity">
    <text evidence="16">Belongs to the TRAFAC class translation factor GTPase superfamily. Classic translation factor GTPase family. CysN/NodQ subfamily.</text>
</comment>
<comment type="similarity">
    <text evidence="4">In the N-terminal section; belongs to the TRAFAC class translation factor GTPase superfamily. Classic translation factor GTPase family. CysN/NodQ subfamily.</text>
</comment>
<comment type="catalytic activity">
    <reaction evidence="1 17">
        <text>adenosine 5'-phosphosulfate + ATP = 3'-phosphoadenylyl sulfate + ADP + H(+)</text>
        <dbReference type="Rhea" id="RHEA:24152"/>
        <dbReference type="ChEBI" id="CHEBI:15378"/>
        <dbReference type="ChEBI" id="CHEBI:30616"/>
        <dbReference type="ChEBI" id="CHEBI:58243"/>
        <dbReference type="ChEBI" id="CHEBI:58339"/>
        <dbReference type="ChEBI" id="CHEBI:456216"/>
        <dbReference type="EC" id="2.7.1.25"/>
    </reaction>
</comment>
<organism evidence="19 20">
    <name type="scientific">Tsuneonella suprasediminis</name>
    <dbReference type="NCBI Taxonomy" id="2306996"/>
    <lineage>
        <taxon>Bacteria</taxon>
        <taxon>Pseudomonadati</taxon>
        <taxon>Pseudomonadota</taxon>
        <taxon>Alphaproteobacteria</taxon>
        <taxon>Sphingomonadales</taxon>
        <taxon>Erythrobacteraceae</taxon>
        <taxon>Tsuneonella</taxon>
    </lineage>
</organism>
<dbReference type="Pfam" id="PF00009">
    <property type="entry name" value="GTP_EFTU"/>
    <property type="match status" value="1"/>
</dbReference>
<evidence type="ECO:0000256" key="11">
    <source>
        <dbReference type="ARBA" id="ARBA00022840"/>
    </source>
</evidence>
<keyword evidence="12 16" id="KW-0342">GTP-binding</keyword>
<dbReference type="PROSITE" id="PS00301">
    <property type="entry name" value="G_TR_1"/>
    <property type="match status" value="1"/>
</dbReference>
<evidence type="ECO:0000256" key="4">
    <source>
        <dbReference type="ARBA" id="ARBA00007237"/>
    </source>
</evidence>
<comment type="pathway">
    <text evidence="16">Sulfur metabolism; hydrogen sulfide biosynthesis; sulfite from sulfate: step 1/3.</text>
</comment>
<dbReference type="InterPro" id="IPR002891">
    <property type="entry name" value="APS"/>
</dbReference>
<keyword evidence="7 16" id="KW-0808">Transferase</keyword>
<dbReference type="InterPro" id="IPR044138">
    <property type="entry name" value="CysN_II"/>
</dbReference>
<dbReference type="AlphaFoldDB" id="A0A419R4M6"/>
<evidence type="ECO:0000256" key="1">
    <source>
        <dbReference type="ARBA" id="ARBA00001823"/>
    </source>
</evidence>
<comment type="function">
    <text evidence="16">With CysD forms the ATP sulfurylase (ATPS) that catalyzes the adenylation of sulfate producing adenosine 5'-phosphosulfate (APS) and diphosphate, the first enzymatic step in sulfur assimilation pathway. APS synthesis involves the formation of a high-energy phosphoric-sulfuric acid anhydride bond driven by GTP hydrolysis by CysN coupled to ATP hydrolysis by CysD.</text>
</comment>
<evidence type="ECO:0000256" key="3">
    <source>
        <dbReference type="ARBA" id="ARBA00005438"/>
    </source>
</evidence>
<dbReference type="NCBIfam" id="TIGR02034">
    <property type="entry name" value="CysN"/>
    <property type="match status" value="1"/>
</dbReference>
<dbReference type="InterPro" id="IPR000795">
    <property type="entry name" value="T_Tr_GTP-bd_dom"/>
</dbReference>
<dbReference type="InterPro" id="IPR054696">
    <property type="entry name" value="GTP-eEF1A_C"/>
</dbReference>
<evidence type="ECO:0000256" key="16">
    <source>
        <dbReference type="HAMAP-Rule" id="MF_00062"/>
    </source>
</evidence>
<dbReference type="CDD" id="cd04166">
    <property type="entry name" value="CysN_ATPS"/>
    <property type="match status" value="1"/>
</dbReference>
<accession>A0A419R4M6</accession>
<dbReference type="SUPFAM" id="SSF52540">
    <property type="entry name" value="P-loop containing nucleoside triphosphate hydrolases"/>
    <property type="match status" value="2"/>
</dbReference>
<dbReference type="EC" id="2.7.7.4" evidence="16"/>
<evidence type="ECO:0000256" key="14">
    <source>
        <dbReference type="ARBA" id="ARBA00024872"/>
    </source>
</evidence>
<dbReference type="Pfam" id="PF22594">
    <property type="entry name" value="GTP-eEF1A_C"/>
    <property type="match status" value="1"/>
</dbReference>
<dbReference type="CDD" id="cd04095">
    <property type="entry name" value="CysN_NoDQ_III"/>
    <property type="match status" value="1"/>
</dbReference>
<evidence type="ECO:0000313" key="20">
    <source>
        <dbReference type="Proteomes" id="UP000284322"/>
    </source>
</evidence>
<feature type="binding site" evidence="17">
    <location>
        <begin position="476"/>
        <end position="483"/>
    </location>
    <ligand>
        <name>ATP</name>
        <dbReference type="ChEBI" id="CHEBI:30616"/>
    </ligand>
</feature>
<dbReference type="Gene3D" id="3.40.50.300">
    <property type="entry name" value="P-loop containing nucleotide triphosphate hydrolases"/>
    <property type="match status" value="2"/>
</dbReference>
<dbReference type="OrthoDB" id="9804504at2"/>
<dbReference type="InterPro" id="IPR009000">
    <property type="entry name" value="Transl_B-barrel_sf"/>
</dbReference>
<evidence type="ECO:0000256" key="15">
    <source>
        <dbReference type="ARBA" id="ARBA00049370"/>
    </source>
</evidence>
<feature type="domain" description="Tr-type G" evidence="18">
    <location>
        <begin position="30"/>
        <end position="245"/>
    </location>
</feature>
<dbReference type="InterPro" id="IPR059117">
    <property type="entry name" value="APS_kinase_dom"/>
</dbReference>
<dbReference type="PRINTS" id="PR00315">
    <property type="entry name" value="ELONGATNFCT"/>
</dbReference>
<dbReference type="Proteomes" id="UP000284322">
    <property type="component" value="Unassembled WGS sequence"/>
</dbReference>
<feature type="active site" description="Phosphoserine intermediate" evidence="17">
    <location>
        <position position="550"/>
    </location>
</feature>
<gene>
    <name evidence="16 19" type="primary">cysN</name>
    <name evidence="17" type="synonym">cysC</name>
    <name evidence="19" type="ORF">D6858_03100</name>
</gene>
<protein>
    <recommendedName>
        <fullName evidence="16 17">Multifunctional fusion protein</fullName>
    </recommendedName>
    <domain>
        <recommendedName>
            <fullName evidence="16">Sulfate adenylyltransferase subunit 1</fullName>
            <ecNumber evidence="16">2.7.7.4</ecNumber>
        </recommendedName>
        <alternativeName>
            <fullName evidence="16">ATP-sulfurylase large subunit</fullName>
        </alternativeName>
        <alternativeName>
            <fullName evidence="16">Sulfate adenylate transferase</fullName>
            <shortName evidence="16">SAT</shortName>
        </alternativeName>
    </domain>
    <domain>
        <recommendedName>
            <fullName evidence="17">Adenylyl-sulfate kinase</fullName>
            <ecNumber evidence="17">2.7.1.25</ecNumber>
        </recommendedName>
        <alternativeName>
            <fullName evidence="17">APS kinase</fullName>
        </alternativeName>
        <alternativeName>
            <fullName evidence="17">ATP adenosine-5'-phosphosulfate 3'-phosphotransferase</fullName>
        </alternativeName>
        <alternativeName>
            <fullName evidence="17">Adenosine-5'-phosphosulfate kinase</fullName>
        </alternativeName>
    </domain>
</protein>
<dbReference type="HAMAP" id="MF_00062">
    <property type="entry name" value="Sulf_adenylyltr_sub1"/>
    <property type="match status" value="1"/>
</dbReference>
<dbReference type="GO" id="GO:0070814">
    <property type="term" value="P:hydrogen sulfide biosynthetic process"/>
    <property type="evidence" value="ECO:0007669"/>
    <property type="project" value="UniProtKB-UniRule"/>
</dbReference>
<comment type="function">
    <text evidence="17">Catalyzes the synthesis of activated sulfate.</text>
</comment>
<reference evidence="19 20" key="1">
    <citation type="submission" date="2018-09" db="EMBL/GenBank/DDBJ databases">
        <title>Altererythrobacter sp.Ery1 and Ery12, the genome sequencing of novel strains in genus Alterythrobacter.</title>
        <authorList>
            <person name="Cheng H."/>
            <person name="Wu Y.-H."/>
            <person name="Fang C."/>
            <person name="Xu X.-W."/>
        </authorList>
    </citation>
    <scope>NUCLEOTIDE SEQUENCE [LARGE SCALE GENOMIC DNA]</scope>
    <source>
        <strain evidence="19 20">Ery12</strain>
    </source>
</reference>
<evidence type="ECO:0000259" key="18">
    <source>
        <dbReference type="PROSITE" id="PS51722"/>
    </source>
</evidence>
<dbReference type="InterPro" id="IPR041757">
    <property type="entry name" value="CysN_GTP-bd"/>
</dbReference>
<dbReference type="InterPro" id="IPR009001">
    <property type="entry name" value="Transl_elong_EF1A/Init_IF2_C"/>
</dbReference>
<dbReference type="SUPFAM" id="SSF50465">
    <property type="entry name" value="EF-Tu/eEF-1alpha/eIF2-gamma C-terminal domain"/>
    <property type="match status" value="1"/>
</dbReference>
<comment type="subunit">
    <text evidence="5">Sulfate-activating enzymes, NodP and NodQ, may be physically associated.</text>
</comment>
<dbReference type="UniPathway" id="UPA00140">
    <property type="reaction ID" value="UER00204"/>
</dbReference>
<dbReference type="PROSITE" id="PS51722">
    <property type="entry name" value="G_TR_2"/>
    <property type="match status" value="1"/>
</dbReference>
<dbReference type="InterPro" id="IPR027417">
    <property type="entry name" value="P-loop_NTPase"/>
</dbReference>
<evidence type="ECO:0000256" key="5">
    <source>
        <dbReference type="ARBA" id="ARBA00011760"/>
    </source>
</evidence>
<feature type="binding site" evidence="16">
    <location>
        <begin position="173"/>
        <end position="176"/>
    </location>
    <ligand>
        <name>GTP</name>
        <dbReference type="ChEBI" id="CHEBI:37565"/>
    </ligand>
</feature>
<dbReference type="FunFam" id="3.40.50.300:FF:000212">
    <property type="entry name" value="Adenylyl-sulfate kinase"/>
    <property type="match status" value="1"/>
</dbReference>
<dbReference type="CDD" id="cd02027">
    <property type="entry name" value="APSK"/>
    <property type="match status" value="1"/>
</dbReference>
<comment type="caution">
    <text evidence="19">The sequence shown here is derived from an EMBL/GenBank/DDBJ whole genome shotgun (WGS) entry which is preliminary data.</text>
</comment>
<evidence type="ECO:0000256" key="10">
    <source>
        <dbReference type="ARBA" id="ARBA00022777"/>
    </source>
</evidence>
<dbReference type="GO" id="GO:0004020">
    <property type="term" value="F:adenylylsulfate kinase activity"/>
    <property type="evidence" value="ECO:0007669"/>
    <property type="project" value="UniProtKB-UniRule"/>
</dbReference>
<keyword evidence="13" id="KW-0511">Multifunctional enzyme</keyword>
<sequence>MPETQNDSVYVTDRLIAEDIDTYLDTHQHKTMLRFITCGSVDDGKSTLIGRLLYDSKMIFEDQLSALQADSKKVGTQGQDIDFALLVDGLAAEREQGITIDVAYRFFNTERRKFIVADCPGHEQYTRNMVTGASSADLAVILIDARKGVLVQTRRHSYLCHLIGIRNIVLAVNKMDLVDYAQDVFDKIVAEYSEFAKSIGIESFAAMPISGFKGDNITTLSDNMPWYSGPTLIDHLETVEVNSARDASKPFRMPVQWVNRPNLDFRGFSGQIATGVVRPGDAVRVLPSGKTSSVSKIVTMDGELDEAVAGQSVTVCFSDEVDCSRGDVIVPADNPPSVADQFEVTIVWLNDDAMHVGRAYWFKIGTQTVSATVRQPKYAVNVNTMEHVAAKTLDLNAIGVAELSTDRPIVFEPYTDNRTLGGFILIDKMTNATVAAGMINFSLRRAQNVHWQPTDIDREAHARLKNQTPKVLWFTGLSGAGKSTIANEVEKRLNLMNRHTFLLDGDNVRHGLNKDLGFTEADRIENIRRVGEVSKLMVDAGLIVLTAFISPFRAERQMVRAMLPDDEFIEIYVDTPLEVAEARDVKGLYKKARSGELKNFTGIDSPYEPPIDPEIRVNTAEMAATEAADYIVRKLMPLK</sequence>
<keyword evidence="10 17" id="KW-0418">Kinase</keyword>